<evidence type="ECO:0000259" key="2">
    <source>
        <dbReference type="PROSITE" id="PS51708"/>
    </source>
</evidence>
<dbReference type="InterPro" id="IPR033469">
    <property type="entry name" value="CYTH-like_dom_sf"/>
</dbReference>
<dbReference type="PANTHER" id="PTHR39569:SF1">
    <property type="entry name" value="INORGANIC TRIPHOSPHATASE"/>
    <property type="match status" value="1"/>
</dbReference>
<evidence type="ECO:0000313" key="4">
    <source>
        <dbReference type="Proteomes" id="UP000188169"/>
    </source>
</evidence>
<dbReference type="PROSITE" id="PS51708">
    <property type="entry name" value="CHAD"/>
    <property type="match status" value="1"/>
</dbReference>
<dbReference type="EMBL" id="FUGD01000131">
    <property type="protein sequence ID" value="SJM38211.1"/>
    <property type="molecule type" value="Genomic_DNA"/>
</dbReference>
<dbReference type="Gene3D" id="1.40.20.10">
    <property type="entry name" value="CHAD domain"/>
    <property type="match status" value="1"/>
</dbReference>
<dbReference type="AlphaFoldDB" id="A0A1R4EI56"/>
<feature type="domain" description="CHAD" evidence="2">
    <location>
        <begin position="230"/>
        <end position="502"/>
    </location>
</feature>
<dbReference type="STRING" id="1945520.A1019T_02201"/>
<dbReference type="RefSeq" id="WP_077449573.1">
    <property type="nucleotide sequence ID" value="NZ_FUGD01000131.1"/>
</dbReference>
<dbReference type="OrthoDB" id="3034217at2"/>
<feature type="domain" description="CYTH" evidence="1">
    <location>
        <begin position="1"/>
        <end position="212"/>
    </location>
</feature>
<dbReference type="GO" id="GO:0050355">
    <property type="term" value="F:inorganic triphosphate phosphatase activity"/>
    <property type="evidence" value="ECO:0007669"/>
    <property type="project" value="InterPro"/>
</dbReference>
<dbReference type="InterPro" id="IPR007899">
    <property type="entry name" value="CHAD_dom"/>
</dbReference>
<dbReference type="PANTHER" id="PTHR39569">
    <property type="entry name" value="INORGANIC TRIPHOSPHATASE"/>
    <property type="match status" value="1"/>
</dbReference>
<dbReference type="SMART" id="SM01118">
    <property type="entry name" value="CYTH"/>
    <property type="match status" value="1"/>
</dbReference>
<organism evidence="3 4">
    <name type="scientific">Psychrobacter pasteurii</name>
    <dbReference type="NCBI Taxonomy" id="1945520"/>
    <lineage>
        <taxon>Bacteria</taxon>
        <taxon>Pseudomonadati</taxon>
        <taxon>Pseudomonadota</taxon>
        <taxon>Gammaproteobacteria</taxon>
        <taxon>Moraxellales</taxon>
        <taxon>Moraxellaceae</taxon>
        <taxon>Psychrobacter</taxon>
    </lineage>
</organism>
<dbReference type="Proteomes" id="UP000188169">
    <property type="component" value="Unassembled WGS sequence"/>
</dbReference>
<dbReference type="PROSITE" id="PS51707">
    <property type="entry name" value="CYTH"/>
    <property type="match status" value="1"/>
</dbReference>
<dbReference type="InterPro" id="IPR023577">
    <property type="entry name" value="CYTH_domain"/>
</dbReference>
<evidence type="ECO:0000313" key="3">
    <source>
        <dbReference type="EMBL" id="SJM38211.1"/>
    </source>
</evidence>
<keyword evidence="4" id="KW-1185">Reference proteome</keyword>
<proteinExistence type="predicted"/>
<sequence>MQEIELKFLVPEYKVDSLMRQAKIKSSNTTQLAAHYYDTADNILAQSGMALRIRKEGDTWVQTLKSNGDGMASRGEQNNILDEAQVNEAIKANALYPDLSVYEDLDIEKMVLSSSDEEVSDKLNRLYITDIERTTRLIRGETGLIEMAYDEGTVIHGEDSQISKPILELEFELIEGDVSFLFEVAKTWAKRYNLCLSTVTKAERGGLMLAGKEHAEATKADLKKLALNKKMSQPQFMRAVIHNCMIQILPNVSAIAAGSTDGNHVHQLRVGIRRLRTALKFFEGFSSQLNPEWAPILKQTFGLLGEYRDHELLQTRTQPILESKGAPYVDWSTERDSIKIKPIDAIRAPDFQIALLELIEYIMSPAKKDKPHSKGNAKQQTVKILESLYKKISKASDQFASLNIEAQHDVRKRLKSLRYISEFVSPMYKKKKTKAFLQHLEPAQELLGDYNDDIVGQAFYRQKAQTDPAAWFAVGYFTAQESHAALECAESLKIIKDAPKFW</sequence>
<dbReference type="SUPFAM" id="SSF55154">
    <property type="entry name" value="CYTH-like phosphatases"/>
    <property type="match status" value="1"/>
</dbReference>
<accession>A0A1R4EI56</accession>
<dbReference type="InterPro" id="IPR039013">
    <property type="entry name" value="YgiF"/>
</dbReference>
<name>A0A1R4EI56_9GAMM</name>
<dbReference type="GO" id="GO:0046872">
    <property type="term" value="F:metal ion binding"/>
    <property type="evidence" value="ECO:0007669"/>
    <property type="project" value="TreeGrafter"/>
</dbReference>
<dbReference type="Pfam" id="PF01928">
    <property type="entry name" value="CYTH"/>
    <property type="match status" value="1"/>
</dbReference>
<dbReference type="InterPro" id="IPR038186">
    <property type="entry name" value="CHAD_dom_sf"/>
</dbReference>
<evidence type="ECO:0000259" key="1">
    <source>
        <dbReference type="PROSITE" id="PS51707"/>
    </source>
</evidence>
<gene>
    <name evidence="3" type="ORF">A1019T_02201</name>
</gene>
<reference evidence="4" key="1">
    <citation type="submission" date="2017-02" db="EMBL/GenBank/DDBJ databases">
        <authorList>
            <person name="Mornico D."/>
        </authorList>
    </citation>
    <scope>NUCLEOTIDE SEQUENCE [LARGE SCALE GENOMIC DNA]</scope>
</reference>
<dbReference type="Gene3D" id="2.40.320.10">
    <property type="entry name" value="Hypothetical Protein Pfu-838710-001"/>
    <property type="match status" value="1"/>
</dbReference>
<protein>
    <submittedName>
        <fullName evidence="3">CHAD domain protein</fullName>
    </submittedName>
</protein>
<dbReference type="SMART" id="SM00880">
    <property type="entry name" value="CHAD"/>
    <property type="match status" value="1"/>
</dbReference>
<dbReference type="Pfam" id="PF05235">
    <property type="entry name" value="CHAD"/>
    <property type="match status" value="1"/>
</dbReference>
<dbReference type="CDD" id="cd07756">
    <property type="entry name" value="CYTH-like_Pase_CHAD"/>
    <property type="match status" value="1"/>
</dbReference>